<keyword evidence="1 3" id="KW-0560">Oxidoreductase</keyword>
<evidence type="ECO:0000256" key="1">
    <source>
        <dbReference type="ARBA" id="ARBA00023002"/>
    </source>
</evidence>
<dbReference type="SUPFAM" id="SSF51735">
    <property type="entry name" value="NAD(P)-binding Rossmann-fold domains"/>
    <property type="match status" value="1"/>
</dbReference>
<evidence type="ECO:0000256" key="2">
    <source>
        <dbReference type="RuleBase" id="RU000363"/>
    </source>
</evidence>
<dbReference type="OrthoDB" id="9785826at2"/>
<proteinExistence type="inferred from homology"/>
<accession>A0A1X6YCF1</accession>
<dbReference type="AlphaFoldDB" id="A0A1X6YCF1"/>
<gene>
    <name evidence="3" type="primary">actIII_1</name>
    <name evidence="3" type="ORF">ROA7450_00500</name>
</gene>
<reference evidence="3 4" key="1">
    <citation type="submission" date="2017-03" db="EMBL/GenBank/DDBJ databases">
        <authorList>
            <person name="Afonso C.L."/>
            <person name="Miller P.J."/>
            <person name="Scott M.A."/>
            <person name="Spackman E."/>
            <person name="Goraichik I."/>
            <person name="Dimitrov K.M."/>
            <person name="Suarez D.L."/>
            <person name="Swayne D.E."/>
        </authorList>
    </citation>
    <scope>NUCLEOTIDE SEQUENCE [LARGE SCALE GENOMIC DNA]</scope>
    <source>
        <strain evidence="3 4">CECT 7450</strain>
    </source>
</reference>
<dbReference type="PANTHER" id="PTHR43157:SF31">
    <property type="entry name" value="PHOSPHATIDYLINOSITOL-GLYCAN BIOSYNTHESIS CLASS F PROTEIN"/>
    <property type="match status" value="1"/>
</dbReference>
<dbReference type="InterPro" id="IPR020904">
    <property type="entry name" value="Sc_DH/Rdtase_CS"/>
</dbReference>
<keyword evidence="4" id="KW-1185">Reference proteome</keyword>
<dbReference type="Proteomes" id="UP000193061">
    <property type="component" value="Unassembled WGS sequence"/>
</dbReference>
<comment type="similarity">
    <text evidence="2">Belongs to the short-chain dehydrogenases/reductases (SDR) family.</text>
</comment>
<name>A0A1X6YCF1_9RHOB</name>
<organism evidence="3 4">
    <name type="scientific">Roseovarius albus</name>
    <dbReference type="NCBI Taxonomy" id="1247867"/>
    <lineage>
        <taxon>Bacteria</taxon>
        <taxon>Pseudomonadati</taxon>
        <taxon>Pseudomonadota</taxon>
        <taxon>Alphaproteobacteria</taxon>
        <taxon>Rhodobacterales</taxon>
        <taxon>Roseobacteraceae</taxon>
        <taxon>Roseovarius</taxon>
    </lineage>
</organism>
<dbReference type="PANTHER" id="PTHR43157">
    <property type="entry name" value="PHOSPHATIDYLINOSITOL-GLYCAN BIOSYNTHESIS CLASS F PROTEIN-RELATED"/>
    <property type="match status" value="1"/>
</dbReference>
<protein>
    <submittedName>
        <fullName evidence="3">Putative ketoacyl reductase</fullName>
        <ecNumber evidence="3">1.3.1.-</ecNumber>
    </submittedName>
</protein>
<dbReference type="Gene3D" id="3.40.50.720">
    <property type="entry name" value="NAD(P)-binding Rossmann-like Domain"/>
    <property type="match status" value="1"/>
</dbReference>
<dbReference type="InterPro" id="IPR036291">
    <property type="entry name" value="NAD(P)-bd_dom_sf"/>
</dbReference>
<dbReference type="PROSITE" id="PS00061">
    <property type="entry name" value="ADH_SHORT"/>
    <property type="match status" value="1"/>
</dbReference>
<dbReference type="InterPro" id="IPR002347">
    <property type="entry name" value="SDR_fam"/>
</dbReference>
<evidence type="ECO:0000313" key="3">
    <source>
        <dbReference type="EMBL" id="SLN16945.1"/>
    </source>
</evidence>
<dbReference type="GO" id="GO:0016491">
    <property type="term" value="F:oxidoreductase activity"/>
    <property type="evidence" value="ECO:0007669"/>
    <property type="project" value="UniProtKB-KW"/>
</dbReference>
<evidence type="ECO:0000313" key="4">
    <source>
        <dbReference type="Proteomes" id="UP000193061"/>
    </source>
</evidence>
<dbReference type="Pfam" id="PF00106">
    <property type="entry name" value="adh_short"/>
    <property type="match status" value="1"/>
</dbReference>
<dbReference type="PRINTS" id="PR00080">
    <property type="entry name" value="SDRFAMILY"/>
</dbReference>
<dbReference type="RefSeq" id="WP_085804064.1">
    <property type="nucleotide sequence ID" value="NZ_FWFX01000001.1"/>
</dbReference>
<dbReference type="EMBL" id="FWFX01000001">
    <property type="protein sequence ID" value="SLN16945.1"/>
    <property type="molecule type" value="Genomic_DNA"/>
</dbReference>
<dbReference type="PRINTS" id="PR00081">
    <property type="entry name" value="GDHRDH"/>
</dbReference>
<sequence length="265" mass="27702">MTKTILITGATDGIGLATARLLVAQGHTVLLHGRSAEKLKTAQDELKESGMVEGFLADLSRLNEVENLAADIAAKHDTLDVVINNAGILKTPATTTPDGFDTRFAVNTFAPALLTKLLLPLMPADGRVINLSSAAQSPVDLQALSTSHPMQDMEAYAQSKLALTMWSFHMGKELGANGPAIIAVNPGSLLGSKMVKEGFGIAGKGLDIGAQILVRAALSDEFAQATGQYFDNDIGQFGAPHPDALDASEVTQVVAAIDAALTRNT</sequence>
<dbReference type="EC" id="1.3.1.-" evidence="3"/>